<evidence type="ECO:0000259" key="6">
    <source>
        <dbReference type="Pfam" id="PF04932"/>
    </source>
</evidence>
<organism evidence="7 8">
    <name type="scientific">Candidatus Cryptobacteroides intestinavium</name>
    <dbReference type="NCBI Taxonomy" id="2840766"/>
    <lineage>
        <taxon>Bacteria</taxon>
        <taxon>Pseudomonadati</taxon>
        <taxon>Bacteroidota</taxon>
        <taxon>Bacteroidia</taxon>
        <taxon>Bacteroidales</taxon>
        <taxon>Candidatus Cryptobacteroides</taxon>
    </lineage>
</organism>
<dbReference type="Gene3D" id="1.25.40.10">
    <property type="entry name" value="Tetratricopeptide repeat domain"/>
    <property type="match status" value="1"/>
</dbReference>
<dbReference type="GO" id="GO:0016874">
    <property type="term" value="F:ligase activity"/>
    <property type="evidence" value="ECO:0007669"/>
    <property type="project" value="UniProtKB-KW"/>
</dbReference>
<dbReference type="PANTHER" id="PTHR37422:SF13">
    <property type="entry name" value="LIPOPOLYSACCHARIDE BIOSYNTHESIS PROTEIN PA4999-RELATED"/>
    <property type="match status" value="1"/>
</dbReference>
<feature type="transmembrane region" description="Helical" evidence="5">
    <location>
        <begin position="121"/>
        <end position="138"/>
    </location>
</feature>
<feature type="domain" description="O-antigen ligase-related" evidence="6">
    <location>
        <begin position="107"/>
        <end position="250"/>
    </location>
</feature>
<dbReference type="InterPro" id="IPR011990">
    <property type="entry name" value="TPR-like_helical_dom_sf"/>
</dbReference>
<keyword evidence="7" id="KW-0436">Ligase</keyword>
<dbReference type="InterPro" id="IPR007016">
    <property type="entry name" value="O-antigen_ligase-rel_domated"/>
</dbReference>
<feature type="transmembrane region" description="Helical" evidence="5">
    <location>
        <begin position="268"/>
        <end position="284"/>
    </location>
</feature>
<dbReference type="EMBL" id="JADIMI010000022">
    <property type="protein sequence ID" value="MBO8451801.1"/>
    <property type="molecule type" value="Genomic_DNA"/>
</dbReference>
<feature type="transmembrane region" description="Helical" evidence="5">
    <location>
        <begin position="318"/>
        <end position="335"/>
    </location>
</feature>
<dbReference type="PANTHER" id="PTHR37422">
    <property type="entry name" value="TEICHURONIC ACID BIOSYNTHESIS PROTEIN TUAE"/>
    <property type="match status" value="1"/>
</dbReference>
<comment type="caution">
    <text evidence="7">The sequence shown here is derived from an EMBL/GenBank/DDBJ whole genome shotgun (WGS) entry which is preliminary data.</text>
</comment>
<feature type="transmembrane region" description="Helical" evidence="5">
    <location>
        <begin position="66"/>
        <end position="84"/>
    </location>
</feature>
<feature type="transmembrane region" description="Helical" evidence="5">
    <location>
        <begin position="290"/>
        <end position="306"/>
    </location>
</feature>
<dbReference type="Pfam" id="PF04932">
    <property type="entry name" value="Wzy_C"/>
    <property type="match status" value="1"/>
</dbReference>
<evidence type="ECO:0000256" key="5">
    <source>
        <dbReference type="SAM" id="Phobius"/>
    </source>
</evidence>
<name>A0A9D9HHH4_9BACT</name>
<keyword evidence="4 5" id="KW-0472">Membrane</keyword>
<gene>
    <name evidence="7" type="ORF">IAC06_02805</name>
</gene>
<dbReference type="InterPro" id="IPR051533">
    <property type="entry name" value="WaaL-like"/>
</dbReference>
<feature type="transmembrane region" description="Helical" evidence="5">
    <location>
        <begin position="150"/>
        <end position="169"/>
    </location>
</feature>
<evidence type="ECO:0000313" key="7">
    <source>
        <dbReference type="EMBL" id="MBO8451801.1"/>
    </source>
</evidence>
<keyword evidence="3 5" id="KW-1133">Transmembrane helix</keyword>
<reference evidence="7" key="1">
    <citation type="submission" date="2020-10" db="EMBL/GenBank/DDBJ databases">
        <authorList>
            <person name="Gilroy R."/>
        </authorList>
    </citation>
    <scope>NUCLEOTIDE SEQUENCE</scope>
    <source>
        <strain evidence="7">B1-20833</strain>
    </source>
</reference>
<evidence type="ECO:0000313" key="8">
    <source>
        <dbReference type="Proteomes" id="UP000823661"/>
    </source>
</evidence>
<dbReference type="SUPFAM" id="SSF48452">
    <property type="entry name" value="TPR-like"/>
    <property type="match status" value="1"/>
</dbReference>
<evidence type="ECO:0000256" key="4">
    <source>
        <dbReference type="ARBA" id="ARBA00023136"/>
    </source>
</evidence>
<evidence type="ECO:0000256" key="1">
    <source>
        <dbReference type="ARBA" id="ARBA00004141"/>
    </source>
</evidence>
<feature type="transmembrane region" description="Helical" evidence="5">
    <location>
        <begin position="96"/>
        <end position="115"/>
    </location>
</feature>
<keyword evidence="2 5" id="KW-0812">Transmembrane</keyword>
<reference evidence="7" key="2">
    <citation type="journal article" date="2021" name="PeerJ">
        <title>Extensive microbial diversity within the chicken gut microbiome revealed by metagenomics and culture.</title>
        <authorList>
            <person name="Gilroy R."/>
            <person name="Ravi A."/>
            <person name="Getino M."/>
            <person name="Pursley I."/>
            <person name="Horton D.L."/>
            <person name="Alikhan N.F."/>
            <person name="Baker D."/>
            <person name="Gharbi K."/>
            <person name="Hall N."/>
            <person name="Watson M."/>
            <person name="Adriaenssens E.M."/>
            <person name="Foster-Nyarko E."/>
            <person name="Jarju S."/>
            <person name="Secka A."/>
            <person name="Antonio M."/>
            <person name="Oren A."/>
            <person name="Chaudhuri R.R."/>
            <person name="La Ragione R."/>
            <person name="Hildebrand F."/>
            <person name="Pallen M.J."/>
        </authorList>
    </citation>
    <scope>NUCLEOTIDE SEQUENCE</scope>
    <source>
        <strain evidence="7">B1-20833</strain>
    </source>
</reference>
<evidence type="ECO:0000256" key="3">
    <source>
        <dbReference type="ARBA" id="ARBA00022989"/>
    </source>
</evidence>
<dbReference type="GO" id="GO:0016020">
    <property type="term" value="C:membrane"/>
    <property type="evidence" value="ECO:0007669"/>
    <property type="project" value="UniProtKB-SubCell"/>
</dbReference>
<protein>
    <submittedName>
        <fullName evidence="7">O-antigen ligase family protein</fullName>
    </submittedName>
</protein>
<feature type="transmembrane region" description="Helical" evidence="5">
    <location>
        <begin position="243"/>
        <end position="263"/>
    </location>
</feature>
<evidence type="ECO:0000256" key="2">
    <source>
        <dbReference type="ARBA" id="ARBA00022692"/>
    </source>
</evidence>
<dbReference type="Proteomes" id="UP000823661">
    <property type="component" value="Unassembled WGS sequence"/>
</dbReference>
<comment type="subcellular location">
    <subcellularLocation>
        <location evidence="1">Membrane</location>
        <topology evidence="1">Multi-pass membrane protein</topology>
    </subcellularLocation>
</comment>
<proteinExistence type="predicted"/>
<dbReference type="AlphaFoldDB" id="A0A9D9HHH4"/>
<sequence>MPYLLIFIAFWLAFSFSGEKWLSRTALLCLCLCGGYEAVLGLMQLAGFAVSGHPGYAMTGTFANPGPYGGFIAMPLAAGTVYLLERGGLLFKGKVADIVYDTVIFFSVFLCVIVLPATMSRAGWMGFIVAIALSLVRDGRIKRWISGRRWLLLAVAVVVVVCLTGIISLKHESALGRLHIWRIEARAIASGSFFGSGPGTVLGEYGKAQEEFFREKERADVAVQIAGCPEYPFNEYLGIGIEYGIPGLLMSLVIPASAIWNLIRHRNALGYALAALCVFAFFSYPMSLWPFRVCLALCLGAGFAIDPKIESRKNVLRIIVLSVSSVLLVLAAILLHRDIESETAAERKWQDAKYWSTAGLYEDSAEGLIPLYDRLKGNYRYLYDLGYALHKAERYAESNAVLEEGAKISCDPMFHNIIGKNYEAVEDYGNAEKEYLKSHYMVPSRLYPLTLLMDMYIRQGRTADAETVGKKIMSMSVNLRNLTMVRLRRETEGRLDSLKMNEAL</sequence>
<accession>A0A9D9HHH4</accession>